<proteinExistence type="predicted"/>
<dbReference type="EMBL" id="BONF01000026">
    <property type="protein sequence ID" value="GIF83015.1"/>
    <property type="molecule type" value="Genomic_DNA"/>
</dbReference>
<name>A0A8J3NLW7_9ACTN</name>
<organism evidence="1 2">
    <name type="scientific">Catellatospora bangladeshensis</name>
    <dbReference type="NCBI Taxonomy" id="310355"/>
    <lineage>
        <taxon>Bacteria</taxon>
        <taxon>Bacillati</taxon>
        <taxon>Actinomycetota</taxon>
        <taxon>Actinomycetes</taxon>
        <taxon>Micromonosporales</taxon>
        <taxon>Micromonosporaceae</taxon>
        <taxon>Catellatospora</taxon>
    </lineage>
</organism>
<dbReference type="Proteomes" id="UP000601223">
    <property type="component" value="Unassembled WGS sequence"/>
</dbReference>
<sequence>MWQAGAVTGRVLGADACRAGWVGIVLDGDAVTAHFGATIAALVAAAEQAGPIEVVGIDIPIGLADHGPRAADLQAYAKAGIRRSSVFITPVRRAVEAADYAAAAAVQRDLGLKGISQQAFHLRAKILDVDGWLRDGQTRRVVEVHPELSFAAMAGAPLAFRKSCWAGAEQRRALLAAEGALPAGDLGTAGAAAGVDDVLDAAAAAWTARRVLTGRAGSLPPEPEFFADGIPCAIWT</sequence>
<gene>
    <name evidence="1" type="ORF">Cba03nite_43640</name>
</gene>
<dbReference type="AlphaFoldDB" id="A0A8J3NLW7"/>
<comment type="caution">
    <text evidence="1">The sequence shown here is derived from an EMBL/GenBank/DDBJ whole genome shotgun (WGS) entry which is preliminary data.</text>
</comment>
<evidence type="ECO:0000313" key="2">
    <source>
        <dbReference type="Proteomes" id="UP000601223"/>
    </source>
</evidence>
<dbReference type="Pfam" id="PF04250">
    <property type="entry name" value="DUF429"/>
    <property type="match status" value="1"/>
</dbReference>
<protein>
    <recommendedName>
        <fullName evidence="3">DUF429 domain-containing protein</fullName>
    </recommendedName>
</protein>
<accession>A0A8J3NLW7</accession>
<keyword evidence="2" id="KW-1185">Reference proteome</keyword>
<evidence type="ECO:0000313" key="1">
    <source>
        <dbReference type="EMBL" id="GIF83015.1"/>
    </source>
</evidence>
<evidence type="ECO:0008006" key="3">
    <source>
        <dbReference type="Google" id="ProtNLM"/>
    </source>
</evidence>
<dbReference type="InterPro" id="IPR007362">
    <property type="entry name" value="DUF429"/>
</dbReference>
<reference evidence="1 2" key="1">
    <citation type="submission" date="2021-01" db="EMBL/GenBank/DDBJ databases">
        <title>Whole genome shotgun sequence of Catellatospora bangladeshensis NBRC 107357.</title>
        <authorList>
            <person name="Komaki H."/>
            <person name="Tamura T."/>
        </authorList>
    </citation>
    <scope>NUCLEOTIDE SEQUENCE [LARGE SCALE GENOMIC DNA]</scope>
    <source>
        <strain evidence="1 2">NBRC 107357</strain>
    </source>
</reference>